<evidence type="ECO:0000256" key="1">
    <source>
        <dbReference type="ARBA" id="ARBA00022679"/>
    </source>
</evidence>
<dbReference type="Pfam" id="PF13439">
    <property type="entry name" value="Glyco_transf_4"/>
    <property type="match status" value="1"/>
</dbReference>
<evidence type="ECO:0000259" key="3">
    <source>
        <dbReference type="Pfam" id="PF13439"/>
    </source>
</evidence>
<dbReference type="InterPro" id="IPR001296">
    <property type="entry name" value="Glyco_trans_1"/>
</dbReference>
<feature type="domain" description="Glycosyl transferase family 1" evidence="2">
    <location>
        <begin position="174"/>
        <end position="312"/>
    </location>
</feature>
<feature type="domain" description="Glycosyltransferase subfamily 4-like N-terminal" evidence="3">
    <location>
        <begin position="58"/>
        <end position="157"/>
    </location>
</feature>
<dbReference type="Gene3D" id="3.40.50.2000">
    <property type="entry name" value="Glycogen Phosphorylase B"/>
    <property type="match status" value="2"/>
</dbReference>
<accession>A0A1A9LCE6</accession>
<dbReference type="GO" id="GO:0009103">
    <property type="term" value="P:lipopolysaccharide biosynthetic process"/>
    <property type="evidence" value="ECO:0007669"/>
    <property type="project" value="TreeGrafter"/>
</dbReference>
<comment type="caution">
    <text evidence="4">The sequence shown here is derived from an EMBL/GenBank/DDBJ whole genome shotgun (WGS) entry which is preliminary data.</text>
</comment>
<dbReference type="STRING" id="1385699.A7A78_04175"/>
<dbReference type="OrthoDB" id="1522162at2"/>
<proteinExistence type="predicted"/>
<dbReference type="Proteomes" id="UP000077552">
    <property type="component" value="Unassembled WGS sequence"/>
</dbReference>
<sequence length="343" mass="39489">MKVLLITSMYPSPEKKYSGIFVKNQFELLQKMMREGEQISIFFLRRKITSTFGSITKHLVSFFKFIPYLFKSYDVVHLHSFYPLIVTAWLYKIFHPKTKLVVTFHGMDINLQVNKKNEKMFRFFAKKIDAAIPVGKEVAKNVTAKLKLPIAKILPVGVNSAVFYPESDVQKIYDYLYVGSFFEVKGIDILYKSIQDLGKETRFCIVGNGEEYHKKFTDLINDGYSIELKKDQSHEQLRSLYNQSKFLVLPSRSEGFATVIVEAMYCGTPVVTSDIPQFREQVVENENGFTFPLDNPEKLTELLGNLLHISPSQYQALSLKAKASFKEISLDAVCKELLEIYRS</sequence>
<keyword evidence="1" id="KW-0808">Transferase</keyword>
<dbReference type="Pfam" id="PF00534">
    <property type="entry name" value="Glycos_transf_1"/>
    <property type="match status" value="1"/>
</dbReference>
<dbReference type="CDD" id="cd03801">
    <property type="entry name" value="GT4_PimA-like"/>
    <property type="match status" value="1"/>
</dbReference>
<organism evidence="4 5">
    <name type="scientific">Aequorivita soesokkakensis</name>
    <dbReference type="NCBI Taxonomy" id="1385699"/>
    <lineage>
        <taxon>Bacteria</taxon>
        <taxon>Pseudomonadati</taxon>
        <taxon>Bacteroidota</taxon>
        <taxon>Flavobacteriia</taxon>
        <taxon>Flavobacteriales</taxon>
        <taxon>Flavobacteriaceae</taxon>
        <taxon>Aequorivita</taxon>
    </lineage>
</organism>
<evidence type="ECO:0008006" key="6">
    <source>
        <dbReference type="Google" id="ProtNLM"/>
    </source>
</evidence>
<keyword evidence="5" id="KW-1185">Reference proteome</keyword>
<evidence type="ECO:0000313" key="5">
    <source>
        <dbReference type="Proteomes" id="UP000077552"/>
    </source>
</evidence>
<reference evidence="4 5" key="1">
    <citation type="submission" date="2016-05" db="EMBL/GenBank/DDBJ databases">
        <title>Genome sequencing of Vitellibacter soesokkakensis RSSK-12.</title>
        <authorList>
            <person name="Thevarajoo S."/>
            <person name="Selvaratnam C."/>
            <person name="Goh K.M."/>
            <person name="Chan K.-G."/>
            <person name="Chong C.S."/>
        </authorList>
    </citation>
    <scope>NUCLEOTIDE SEQUENCE [LARGE SCALE GENOMIC DNA]</scope>
    <source>
        <strain evidence="4 5">RSSK-12</strain>
    </source>
</reference>
<evidence type="ECO:0000259" key="2">
    <source>
        <dbReference type="Pfam" id="PF00534"/>
    </source>
</evidence>
<dbReference type="GO" id="GO:0016757">
    <property type="term" value="F:glycosyltransferase activity"/>
    <property type="evidence" value="ECO:0007669"/>
    <property type="project" value="InterPro"/>
</dbReference>
<dbReference type="PANTHER" id="PTHR46401:SF2">
    <property type="entry name" value="GLYCOSYLTRANSFERASE WBBK-RELATED"/>
    <property type="match status" value="1"/>
</dbReference>
<dbReference type="EMBL" id="LXIE01000023">
    <property type="protein sequence ID" value="OAD91019.1"/>
    <property type="molecule type" value="Genomic_DNA"/>
</dbReference>
<protein>
    <recommendedName>
        <fullName evidence="6">Glycosyltransferase</fullName>
    </recommendedName>
</protein>
<gene>
    <name evidence="4" type="ORF">A7A78_04175</name>
</gene>
<dbReference type="PANTHER" id="PTHR46401">
    <property type="entry name" value="GLYCOSYLTRANSFERASE WBBK-RELATED"/>
    <property type="match status" value="1"/>
</dbReference>
<dbReference type="InterPro" id="IPR028098">
    <property type="entry name" value="Glyco_trans_4-like_N"/>
</dbReference>
<name>A0A1A9LCE6_9FLAO</name>
<dbReference type="AlphaFoldDB" id="A0A1A9LCE6"/>
<dbReference type="SUPFAM" id="SSF53756">
    <property type="entry name" value="UDP-Glycosyltransferase/glycogen phosphorylase"/>
    <property type="match status" value="1"/>
</dbReference>
<evidence type="ECO:0000313" key="4">
    <source>
        <dbReference type="EMBL" id="OAD91019.1"/>
    </source>
</evidence>